<evidence type="ECO:0000313" key="2">
    <source>
        <dbReference type="EMBL" id="MBR7746253.1"/>
    </source>
</evidence>
<evidence type="ECO:0000313" key="3">
    <source>
        <dbReference type="Proteomes" id="UP000680158"/>
    </source>
</evidence>
<sequence length="254" mass="28471">MKTYLARLIAVLALALSVGNTYALDQSAVKQVAKPIEVNISGTRILIPEPKNYSDPSSMMPAIRQFGENMTASTNRLLSFFMSDDDVRALLAQSAPQLHRYFMVQTLRAAEGVNMSEREYGMVRDQLKNQYKKLFDENAARMQTEIDMAVDRLKKDSKSPQAKELSLKLGEMKVLDVIGDDSYVSLIAKTLVQANVNGELKQIPMVMGLTNTMVKGKILYFFAYARLNSDEDIDWIKSQTAAWLPSLFAANKVQ</sequence>
<comment type="caution">
    <text evidence="2">The sequence shown here is derived from an EMBL/GenBank/DDBJ whole genome shotgun (WGS) entry which is preliminary data.</text>
</comment>
<gene>
    <name evidence="2" type="ORF">KDM92_06635</name>
</gene>
<feature type="chain" id="PRO_5036704063" description="DUF2059 domain-containing protein" evidence="1">
    <location>
        <begin position="24"/>
        <end position="254"/>
    </location>
</feature>
<protein>
    <recommendedName>
        <fullName evidence="4">DUF2059 domain-containing protein</fullName>
    </recommendedName>
</protein>
<dbReference type="EMBL" id="JAGSPM010000003">
    <property type="protein sequence ID" value="MBR7746253.1"/>
    <property type="molecule type" value="Genomic_DNA"/>
</dbReference>
<evidence type="ECO:0000256" key="1">
    <source>
        <dbReference type="SAM" id="SignalP"/>
    </source>
</evidence>
<dbReference type="RefSeq" id="WP_212683606.1">
    <property type="nucleotide sequence ID" value="NZ_JAGSPM010000003.1"/>
</dbReference>
<dbReference type="AlphaFoldDB" id="A0A941DEN0"/>
<accession>A0A941DEN0</accession>
<organism evidence="2 3">
    <name type="scientific">Undibacterium baiyunense</name>
    <dbReference type="NCBI Taxonomy" id="2828731"/>
    <lineage>
        <taxon>Bacteria</taxon>
        <taxon>Pseudomonadati</taxon>
        <taxon>Pseudomonadota</taxon>
        <taxon>Betaproteobacteria</taxon>
        <taxon>Burkholderiales</taxon>
        <taxon>Oxalobacteraceae</taxon>
        <taxon>Undibacterium</taxon>
    </lineage>
</organism>
<proteinExistence type="predicted"/>
<name>A0A941DEN0_9BURK</name>
<dbReference type="Proteomes" id="UP000680158">
    <property type="component" value="Unassembled WGS sequence"/>
</dbReference>
<reference evidence="2 3" key="1">
    <citation type="submission" date="2021-04" db="EMBL/GenBank/DDBJ databases">
        <title>novel species isolated from subtropical streams in China.</title>
        <authorList>
            <person name="Lu H."/>
        </authorList>
    </citation>
    <scope>NUCLEOTIDE SEQUENCE [LARGE SCALE GENOMIC DNA]</scope>
    <source>
        <strain evidence="2 3">BYS107W</strain>
    </source>
</reference>
<feature type="signal peptide" evidence="1">
    <location>
        <begin position="1"/>
        <end position="23"/>
    </location>
</feature>
<keyword evidence="3" id="KW-1185">Reference proteome</keyword>
<keyword evidence="1" id="KW-0732">Signal</keyword>
<evidence type="ECO:0008006" key="4">
    <source>
        <dbReference type="Google" id="ProtNLM"/>
    </source>
</evidence>